<accession>A0A2G5UAW6</accession>
<evidence type="ECO:0000313" key="2">
    <source>
        <dbReference type="EMBL" id="PIC36664.1"/>
    </source>
</evidence>
<dbReference type="PANTHER" id="PTHR21503">
    <property type="entry name" value="F-BOX-CONTAINING HYPOTHETICAL PROTEIN C.ELEGANS"/>
    <property type="match status" value="1"/>
</dbReference>
<sequence>MFEKNSKDDRIRVATDDDLLNISLSKLNVPPRRGRNLLEKDPNTINGLKLASLINEPSDDYRKKLSAHLFFIFHFKEILVHLERNIEHLHDLFLWSIIKTFHCIFVWPTRSNALKPEDLKFVLNSLESKTYCLNFTLDYSNYKYRELLGCDHLEVGDSIQWLDTDEFLNRNPQMKKLHIDYFPGKHVNDFLKQWINGKVIDLKEMNFFEPGGYSDEVIFDGIVTIETKLTEERAKIMFGDSDDGDNMVDIQRKVDGQFATVLFNPGGCFVTIWQE</sequence>
<dbReference type="EMBL" id="PDUG01000004">
    <property type="protein sequence ID" value="PIC36664.1"/>
    <property type="molecule type" value="Genomic_DNA"/>
</dbReference>
<dbReference type="AlphaFoldDB" id="A0A2G5UAW6"/>
<organism evidence="2 3">
    <name type="scientific">Caenorhabditis nigoni</name>
    <dbReference type="NCBI Taxonomy" id="1611254"/>
    <lineage>
        <taxon>Eukaryota</taxon>
        <taxon>Metazoa</taxon>
        <taxon>Ecdysozoa</taxon>
        <taxon>Nematoda</taxon>
        <taxon>Chromadorea</taxon>
        <taxon>Rhabditida</taxon>
        <taxon>Rhabditina</taxon>
        <taxon>Rhabditomorpha</taxon>
        <taxon>Rhabditoidea</taxon>
        <taxon>Rhabditidae</taxon>
        <taxon>Peloderinae</taxon>
        <taxon>Caenorhabditis</taxon>
    </lineage>
</organism>
<reference evidence="3" key="1">
    <citation type="submission" date="2017-10" db="EMBL/GenBank/DDBJ databases">
        <title>Rapid genome shrinkage in a self-fertile nematode reveals novel sperm competition proteins.</title>
        <authorList>
            <person name="Yin D."/>
            <person name="Schwarz E.M."/>
            <person name="Thomas C.G."/>
            <person name="Felde R.L."/>
            <person name="Korf I.F."/>
            <person name="Cutter A.D."/>
            <person name="Schartner C.M."/>
            <person name="Ralston E.J."/>
            <person name="Meyer B.J."/>
            <person name="Haag E.S."/>
        </authorList>
    </citation>
    <scope>NUCLEOTIDE SEQUENCE [LARGE SCALE GENOMIC DNA]</scope>
    <source>
        <strain evidence="3">JU1422</strain>
    </source>
</reference>
<keyword evidence="3" id="KW-1185">Reference proteome</keyword>
<dbReference type="Proteomes" id="UP000230233">
    <property type="component" value="Chromosome IV"/>
</dbReference>
<feature type="domain" description="Sdz-33 F-box" evidence="1">
    <location>
        <begin position="151"/>
        <end position="205"/>
    </location>
</feature>
<comment type="caution">
    <text evidence="2">The sequence shown here is derived from an EMBL/GenBank/DDBJ whole genome shotgun (WGS) entry which is preliminary data.</text>
</comment>
<name>A0A2G5UAW6_9PELO</name>
<dbReference type="PANTHER" id="PTHR21503:SF8">
    <property type="entry name" value="F-BOX ASSOCIATED DOMAIN-CONTAINING PROTEIN-RELATED"/>
    <property type="match status" value="1"/>
</dbReference>
<evidence type="ECO:0000259" key="1">
    <source>
        <dbReference type="Pfam" id="PF07735"/>
    </source>
</evidence>
<evidence type="ECO:0000313" key="3">
    <source>
        <dbReference type="Proteomes" id="UP000230233"/>
    </source>
</evidence>
<gene>
    <name evidence="2" type="primary">Cnig_chr_IV.g15579</name>
    <name evidence="2" type="ORF">B9Z55_015579</name>
</gene>
<proteinExistence type="predicted"/>
<dbReference type="InterPro" id="IPR012885">
    <property type="entry name" value="F-box_Sdz-33"/>
</dbReference>
<dbReference type="Pfam" id="PF07735">
    <property type="entry name" value="FBA_2"/>
    <property type="match status" value="1"/>
</dbReference>
<protein>
    <recommendedName>
        <fullName evidence="1">Sdz-33 F-box domain-containing protein</fullName>
    </recommendedName>
</protein>